<evidence type="ECO:0000313" key="3">
    <source>
        <dbReference type="EMBL" id="ODV79310.1"/>
    </source>
</evidence>
<keyword evidence="4" id="KW-1185">Reference proteome</keyword>
<name>A0A1E4SIJ4_9ASCO</name>
<feature type="region of interest" description="Disordered" evidence="2">
    <location>
        <begin position="286"/>
        <end position="306"/>
    </location>
</feature>
<dbReference type="PANTHER" id="PTHR13328">
    <property type="entry name" value="NEGATIVE ELONGATION FACTOR A NELF-A"/>
    <property type="match status" value="1"/>
</dbReference>
<dbReference type="InterPro" id="IPR052828">
    <property type="entry name" value="NELF-A_domain"/>
</dbReference>
<proteinExistence type="predicted"/>
<dbReference type="PANTHER" id="PTHR13328:SF4">
    <property type="entry name" value="NEGATIVE ELONGATION FACTOR A"/>
    <property type="match status" value="1"/>
</dbReference>
<feature type="compositionally biased region" description="Low complexity" evidence="2">
    <location>
        <begin position="544"/>
        <end position="557"/>
    </location>
</feature>
<evidence type="ECO:0008006" key="5">
    <source>
        <dbReference type="Google" id="ProtNLM"/>
    </source>
</evidence>
<sequence length="573" mass="63753">MSNPYDNTANTNKSTAYTHPYPGVHYVPHQQMQQPAQQTTLNQQQQAQLQDHQLAQHAIKDASGAYDIQPRFYTLPMVLQQPSYFPQNSQYTFNQSIVYPPNFQQQIQQQQVQQQLQQAQVQQVQQQQQQLQQAQVQQVQQQQQQQQQQVQQQVQQAQTAQQQQYFDSMPVNNYMLIPNNSSNYTNSSASTSYNGGVPAAAATTSNASNSTPIPANSSINNFYANNYSQPVPPHHMPHHQVAPPPAVHQPSKPDASGASAGAVAANATPAVLYPNFPERLQQLLPAPPLSRAPTRPDMALSMSQKRAKRKSKFSKYQDELIFLLKKKGKSWVEIAEASNVGSYLAARNRYQVIVGQQGNNNSSSWDVQDKVHLQQILDAGELEKWRFISLELNKATKKNFSASDCRELIRLLFWSDPALFGVTEDTINECLKEKKLTEKILDQRDQSMKKKSDKSTSEQAYVEPMLNAKINTKDIKKEAIGVDVSAGTNKGQNALHYGHGSNVNANYFTTTATTHPQTLPHPYQRGINGTTSNYGQKSGGGSAGTPSSATASTQSNSLGNNPNQYAGYPKHYY</sequence>
<dbReference type="RefSeq" id="XP_020064432.1">
    <property type="nucleotide sequence ID" value="XM_020207717.1"/>
</dbReference>
<accession>A0A1E4SIJ4</accession>
<feature type="compositionally biased region" description="Low complexity" evidence="2">
    <location>
        <begin position="513"/>
        <end position="522"/>
    </location>
</feature>
<dbReference type="AlphaFoldDB" id="A0A1E4SIJ4"/>
<dbReference type="GeneID" id="30981854"/>
<evidence type="ECO:0000256" key="1">
    <source>
        <dbReference type="SAM" id="Coils"/>
    </source>
</evidence>
<evidence type="ECO:0000256" key="2">
    <source>
        <dbReference type="SAM" id="MobiDB-lite"/>
    </source>
</evidence>
<feature type="compositionally biased region" description="Polar residues" evidence="2">
    <location>
        <begin position="527"/>
        <end position="536"/>
    </location>
</feature>
<feature type="region of interest" description="Disordered" evidence="2">
    <location>
        <begin position="513"/>
        <end position="573"/>
    </location>
</feature>
<dbReference type="OrthoDB" id="2350934at2759"/>
<dbReference type="EMBL" id="KV453912">
    <property type="protein sequence ID" value="ODV79310.1"/>
    <property type="molecule type" value="Genomic_DNA"/>
</dbReference>
<evidence type="ECO:0000313" key="4">
    <source>
        <dbReference type="Proteomes" id="UP000094285"/>
    </source>
</evidence>
<organism evidence="3 4">
    <name type="scientific">Suhomyces tanzawaensis NRRL Y-17324</name>
    <dbReference type="NCBI Taxonomy" id="984487"/>
    <lineage>
        <taxon>Eukaryota</taxon>
        <taxon>Fungi</taxon>
        <taxon>Dikarya</taxon>
        <taxon>Ascomycota</taxon>
        <taxon>Saccharomycotina</taxon>
        <taxon>Pichiomycetes</taxon>
        <taxon>Debaryomycetaceae</taxon>
        <taxon>Suhomyces</taxon>
    </lineage>
</organism>
<feature type="coiled-coil region" evidence="1">
    <location>
        <begin position="107"/>
        <end position="163"/>
    </location>
</feature>
<feature type="region of interest" description="Disordered" evidence="2">
    <location>
        <begin position="231"/>
        <end position="259"/>
    </location>
</feature>
<gene>
    <name evidence="3" type="ORF">CANTADRAFT_26275</name>
</gene>
<dbReference type="Proteomes" id="UP000094285">
    <property type="component" value="Unassembled WGS sequence"/>
</dbReference>
<protein>
    <recommendedName>
        <fullName evidence="5">Adherence factor</fullName>
    </recommendedName>
</protein>
<dbReference type="STRING" id="984487.A0A1E4SIJ4"/>
<reference evidence="4" key="1">
    <citation type="submission" date="2016-05" db="EMBL/GenBank/DDBJ databases">
        <title>Comparative genomics of biotechnologically important yeasts.</title>
        <authorList>
            <consortium name="DOE Joint Genome Institute"/>
            <person name="Riley R."/>
            <person name="Haridas S."/>
            <person name="Wolfe K.H."/>
            <person name="Lopes M.R."/>
            <person name="Hittinger C.T."/>
            <person name="Goker M."/>
            <person name="Salamov A."/>
            <person name="Wisecaver J."/>
            <person name="Long T.M."/>
            <person name="Aerts A.L."/>
            <person name="Barry K."/>
            <person name="Choi C."/>
            <person name="Clum A."/>
            <person name="Coughlan A.Y."/>
            <person name="Deshpande S."/>
            <person name="Douglass A.P."/>
            <person name="Hanson S.J."/>
            <person name="Klenk H.-P."/>
            <person name="Labutti K."/>
            <person name="Lapidus A."/>
            <person name="Lindquist E."/>
            <person name="Lipzen A."/>
            <person name="Meier-Kolthoff J.P."/>
            <person name="Ohm R.A."/>
            <person name="Otillar R.P."/>
            <person name="Pangilinan J."/>
            <person name="Peng Y."/>
            <person name="Rokas A."/>
            <person name="Rosa C.A."/>
            <person name="Scheuner C."/>
            <person name="Sibirny A.A."/>
            <person name="Slot J.C."/>
            <person name="Stielow J.B."/>
            <person name="Sun H."/>
            <person name="Kurtzman C.P."/>
            <person name="Blackwell M."/>
            <person name="Grigoriev I.V."/>
            <person name="Jeffries T.W."/>
        </authorList>
    </citation>
    <scope>NUCLEOTIDE SEQUENCE [LARGE SCALE GENOMIC DNA]</scope>
    <source>
        <strain evidence="4">NRRL Y-17324</strain>
    </source>
</reference>
<keyword evidence="1" id="KW-0175">Coiled coil</keyword>